<keyword evidence="12" id="KW-1185">Reference proteome</keyword>
<feature type="active site" description="Charge relay system" evidence="6">
    <location>
        <position position="197"/>
    </location>
</feature>
<reference evidence="11 12" key="1">
    <citation type="submission" date="2016-03" db="EMBL/GenBank/DDBJ databases">
        <title>Fine-scale spatial genetic structure of a fungal parasite of coffee scale insects.</title>
        <authorList>
            <person name="Jackson D."/>
            <person name="Zemenick K.A."/>
            <person name="Malloure B."/>
            <person name="Quandt C.A."/>
            <person name="James T.Y."/>
        </authorList>
    </citation>
    <scope>NUCLEOTIDE SEQUENCE [LARGE SCALE GENOMIC DNA]</scope>
    <source>
        <strain evidence="11 12">UM487</strain>
    </source>
</reference>
<feature type="domain" description="Peptidase S8/S53" evidence="9">
    <location>
        <begin position="147"/>
        <end position="390"/>
    </location>
</feature>
<organism evidence="11 12">
    <name type="scientific">Cordyceps confragosa</name>
    <name type="common">Lecanicillium lecanii</name>
    <dbReference type="NCBI Taxonomy" id="2714763"/>
    <lineage>
        <taxon>Eukaryota</taxon>
        <taxon>Fungi</taxon>
        <taxon>Dikarya</taxon>
        <taxon>Ascomycota</taxon>
        <taxon>Pezizomycotina</taxon>
        <taxon>Sordariomycetes</taxon>
        <taxon>Hypocreomycetidae</taxon>
        <taxon>Hypocreales</taxon>
        <taxon>Cordycipitaceae</taxon>
        <taxon>Akanthomyces</taxon>
    </lineage>
</organism>
<dbReference type="InterPro" id="IPR023828">
    <property type="entry name" value="Peptidase_S8_Ser-AS"/>
</dbReference>
<evidence type="ECO:0000256" key="8">
    <source>
        <dbReference type="SAM" id="SignalP"/>
    </source>
</evidence>
<evidence type="ECO:0000259" key="9">
    <source>
        <dbReference type="Pfam" id="PF00082"/>
    </source>
</evidence>
<keyword evidence="2 6" id="KW-0645">Protease</keyword>
<dbReference type="InterPro" id="IPR023827">
    <property type="entry name" value="Peptidase_S8_Asp-AS"/>
</dbReference>
<dbReference type="InterPro" id="IPR000209">
    <property type="entry name" value="Peptidase_S8/S53_dom"/>
</dbReference>
<dbReference type="PRINTS" id="PR00723">
    <property type="entry name" value="SUBTILISIN"/>
</dbReference>
<dbReference type="GO" id="GO:0016020">
    <property type="term" value="C:membrane"/>
    <property type="evidence" value="ECO:0007669"/>
    <property type="project" value="InterPro"/>
</dbReference>
<evidence type="ECO:0000256" key="1">
    <source>
        <dbReference type="ARBA" id="ARBA00011073"/>
    </source>
</evidence>
<evidence type="ECO:0000256" key="7">
    <source>
        <dbReference type="RuleBase" id="RU003355"/>
    </source>
</evidence>
<sequence length="837" mass="89470">MVLFPALILAGLAATAASLPGTNITNAEEVLGNEVKGAYILEYDRTQSLDQLVKAVQDRDQDCEIRRQFNSKVFYGVSVQLRNTTLAEYEMGQMPGVTKVWPVAVTKQPIELQTAPQQPGNQRRDNSAPWNHIMTQVDKLHAAGFTGKGIKIAVVDSGVNYTHSALGGCFGKGCRVALGKNFSKDGKMDDPMDCQGHGTTVAGVLAGNDANYVGVAPNATLAAYRVLDCKAKMVEDDLIAGWLKALEDGAQLIVSSAGWPGSSWSTSPAAAVKTAGLFSVLTPSSGKGVTSVNSFARAPGAIDGPVRDAPMAEFSSYGPNWDLDIKPSVGAPGDDIPGIQIGGGYGAVSGTSYAGPTVAGIMALMGEVRGTFDPAILNSILMSTAAPQGAPFSVAQQGGGLVRAWDAAHATTLVQPSSLAFNDTQHRAQSLSLRIINTAKTNVTYHLGAHAAETLYTIVPSLGLEQSPPVKESADIKISQQVLVLGPNKTASVDISVTDPAGLDASRLPVWSGWITINSSNSDMLTVPYLGLYGSLKDHQVLPSWGAKLATFEDDPARGRREVDIQDGAEFNYKVGKDGSLNLSVPLSVKPKFGTRLARAEIVPISPRKWLADRVQAKNLKMNAITMEALSHSQPRRTTWSGRMPVGDYLPVGTYKLVVRALRLFGDSNAESDWDTSETVTFTVQQGAGEKACKIYEPGQSRIPDNALFDSLQECLEVQGDALVDRPWIPEPQDKTMCTDDNLTEKACGTYRFCKAHNDEALSHGLKSPFMLAWECGASHKLMAVAPGDNSKVKECRDTKDESICGTSEWCRLGFGSPQFSNVEECMWAHGDFAPLD</sequence>
<dbReference type="GO" id="GO:0004252">
    <property type="term" value="F:serine-type endopeptidase activity"/>
    <property type="evidence" value="ECO:0007669"/>
    <property type="project" value="UniProtKB-UniRule"/>
</dbReference>
<name>A0A179IG98_CORDF</name>
<dbReference type="PROSITE" id="PS00136">
    <property type="entry name" value="SUBTILASE_ASP"/>
    <property type="match status" value="1"/>
</dbReference>
<evidence type="ECO:0000256" key="4">
    <source>
        <dbReference type="ARBA" id="ARBA00022801"/>
    </source>
</evidence>
<evidence type="ECO:0000256" key="6">
    <source>
        <dbReference type="PROSITE-ProRule" id="PRU01240"/>
    </source>
</evidence>
<dbReference type="PANTHER" id="PTHR43806">
    <property type="entry name" value="PEPTIDASE S8"/>
    <property type="match status" value="1"/>
</dbReference>
<dbReference type="InterPro" id="IPR034187">
    <property type="entry name" value="Peptidases_S8_5"/>
</dbReference>
<dbReference type="InterPro" id="IPR022398">
    <property type="entry name" value="Peptidase_S8_His-AS"/>
</dbReference>
<dbReference type="Pfam" id="PF06280">
    <property type="entry name" value="fn3_5"/>
    <property type="match status" value="1"/>
</dbReference>
<dbReference type="OrthoDB" id="10256524at2759"/>
<dbReference type="Gene3D" id="3.40.50.200">
    <property type="entry name" value="Peptidase S8/S53 domain"/>
    <property type="match status" value="1"/>
</dbReference>
<dbReference type="EMBL" id="LUKN01001586">
    <property type="protein sequence ID" value="OAR00661.1"/>
    <property type="molecule type" value="Genomic_DNA"/>
</dbReference>
<dbReference type="InterPro" id="IPR050131">
    <property type="entry name" value="Peptidase_S8_subtilisin-like"/>
</dbReference>
<evidence type="ECO:0000259" key="10">
    <source>
        <dbReference type="Pfam" id="PF06280"/>
    </source>
</evidence>
<evidence type="ECO:0000313" key="12">
    <source>
        <dbReference type="Proteomes" id="UP000243081"/>
    </source>
</evidence>
<dbReference type="GO" id="GO:0006508">
    <property type="term" value="P:proteolysis"/>
    <property type="evidence" value="ECO:0007669"/>
    <property type="project" value="UniProtKB-KW"/>
</dbReference>
<feature type="active site" description="Charge relay system" evidence="6">
    <location>
        <position position="352"/>
    </location>
</feature>
<comment type="caution">
    <text evidence="11">The sequence shown here is derived from an EMBL/GenBank/DDBJ whole genome shotgun (WGS) entry which is preliminary data.</text>
</comment>
<evidence type="ECO:0000256" key="5">
    <source>
        <dbReference type="ARBA" id="ARBA00022825"/>
    </source>
</evidence>
<keyword evidence="4 6" id="KW-0378">Hydrolase</keyword>
<dbReference type="PROSITE" id="PS00137">
    <property type="entry name" value="SUBTILASE_HIS"/>
    <property type="match status" value="1"/>
</dbReference>
<gene>
    <name evidence="11" type="ORF">LLEC1_04829</name>
</gene>
<dbReference type="PANTHER" id="PTHR43806:SF66">
    <property type="entry name" value="SERIN ENDOPEPTIDASE"/>
    <property type="match status" value="1"/>
</dbReference>
<evidence type="ECO:0000256" key="2">
    <source>
        <dbReference type="ARBA" id="ARBA00022670"/>
    </source>
</evidence>
<accession>A0A179IG98</accession>
<dbReference type="AlphaFoldDB" id="A0A179IG98"/>
<dbReference type="InterPro" id="IPR036852">
    <property type="entry name" value="Peptidase_S8/S53_dom_sf"/>
</dbReference>
<dbReference type="PROSITE" id="PS51892">
    <property type="entry name" value="SUBTILASE"/>
    <property type="match status" value="1"/>
</dbReference>
<evidence type="ECO:0000256" key="3">
    <source>
        <dbReference type="ARBA" id="ARBA00022729"/>
    </source>
</evidence>
<evidence type="ECO:0000313" key="11">
    <source>
        <dbReference type="EMBL" id="OAR00661.1"/>
    </source>
</evidence>
<feature type="chain" id="PRO_5008104443" description="Peptidase S8/S53 domain-containing protein" evidence="8">
    <location>
        <begin position="19"/>
        <end position="837"/>
    </location>
</feature>
<dbReference type="CDD" id="cd07489">
    <property type="entry name" value="Peptidases_S8_5"/>
    <property type="match status" value="1"/>
</dbReference>
<keyword evidence="5 6" id="KW-0720">Serine protease</keyword>
<dbReference type="Proteomes" id="UP000243081">
    <property type="component" value="Unassembled WGS sequence"/>
</dbReference>
<comment type="similarity">
    <text evidence="1 6 7">Belongs to the peptidase S8 family.</text>
</comment>
<dbReference type="Pfam" id="PF00082">
    <property type="entry name" value="Peptidase_S8"/>
    <property type="match status" value="1"/>
</dbReference>
<keyword evidence="3 8" id="KW-0732">Signal</keyword>
<dbReference type="InterPro" id="IPR015500">
    <property type="entry name" value="Peptidase_S8_subtilisin-rel"/>
</dbReference>
<dbReference type="PROSITE" id="PS00138">
    <property type="entry name" value="SUBTILASE_SER"/>
    <property type="match status" value="1"/>
</dbReference>
<feature type="active site" description="Charge relay system" evidence="6">
    <location>
        <position position="156"/>
    </location>
</feature>
<protein>
    <recommendedName>
        <fullName evidence="13">Peptidase S8/S53 domain-containing protein</fullName>
    </recommendedName>
</protein>
<proteinExistence type="inferred from homology"/>
<dbReference type="OMA" id="WDLDIKP"/>
<dbReference type="InterPro" id="IPR010435">
    <property type="entry name" value="C5a/SBT2-like_Fn3"/>
</dbReference>
<dbReference type="SUPFAM" id="SSF52743">
    <property type="entry name" value="Subtilisin-like"/>
    <property type="match status" value="1"/>
</dbReference>
<evidence type="ECO:0008006" key="13">
    <source>
        <dbReference type="Google" id="ProtNLM"/>
    </source>
</evidence>
<feature type="signal peptide" evidence="8">
    <location>
        <begin position="1"/>
        <end position="18"/>
    </location>
</feature>
<feature type="domain" description="C5a peptidase/Subtilisin-like protease SBT2-like Fn3-like" evidence="10">
    <location>
        <begin position="420"/>
        <end position="530"/>
    </location>
</feature>